<gene>
    <name evidence="8" type="ORF">IPOD504_LOCUS11636</name>
</gene>
<dbReference type="PROSITE" id="PS50950">
    <property type="entry name" value="ZF_THAP"/>
    <property type="match status" value="1"/>
</dbReference>
<name>A0ABN8IML9_9NEOP</name>
<evidence type="ECO:0000256" key="1">
    <source>
        <dbReference type="ARBA" id="ARBA00022723"/>
    </source>
</evidence>
<evidence type="ECO:0000256" key="4">
    <source>
        <dbReference type="ARBA" id="ARBA00023125"/>
    </source>
</evidence>
<keyword evidence="1" id="KW-0479">Metal-binding</keyword>
<feature type="non-terminal residue" evidence="8">
    <location>
        <position position="270"/>
    </location>
</feature>
<keyword evidence="2 5" id="KW-0863">Zinc-finger</keyword>
<keyword evidence="4 5" id="KW-0238">DNA-binding</keyword>
<feature type="compositionally biased region" description="Basic and acidic residues" evidence="6">
    <location>
        <begin position="109"/>
        <end position="123"/>
    </location>
</feature>
<evidence type="ECO:0000256" key="2">
    <source>
        <dbReference type="ARBA" id="ARBA00022771"/>
    </source>
</evidence>
<dbReference type="Pfam" id="PF05485">
    <property type="entry name" value="THAP"/>
    <property type="match status" value="1"/>
</dbReference>
<reference evidence="8" key="1">
    <citation type="submission" date="2022-03" db="EMBL/GenBank/DDBJ databases">
        <authorList>
            <person name="Martin H S."/>
        </authorList>
    </citation>
    <scope>NUCLEOTIDE SEQUENCE</scope>
</reference>
<evidence type="ECO:0000256" key="6">
    <source>
        <dbReference type="SAM" id="MobiDB-lite"/>
    </source>
</evidence>
<evidence type="ECO:0000259" key="7">
    <source>
        <dbReference type="PROSITE" id="PS50950"/>
    </source>
</evidence>
<evidence type="ECO:0000256" key="3">
    <source>
        <dbReference type="ARBA" id="ARBA00022833"/>
    </source>
</evidence>
<keyword evidence="9" id="KW-1185">Reference proteome</keyword>
<dbReference type="SMART" id="SM00980">
    <property type="entry name" value="THAP"/>
    <property type="match status" value="1"/>
</dbReference>
<dbReference type="SMART" id="SM00692">
    <property type="entry name" value="DM3"/>
    <property type="match status" value="1"/>
</dbReference>
<dbReference type="EMBL" id="OW152840">
    <property type="protein sequence ID" value="CAH2062015.1"/>
    <property type="molecule type" value="Genomic_DNA"/>
</dbReference>
<sequence>MPSSKRCLFGCVTTGVPIHSFPNPNKKPELFKKWVDLAVEYGVESVRGMTHEKIYKSKKVCDKHFSEYVKNRYNRLNNLAIPTLHLSKSPVVLGMHVDSLSSTSQLPEQDAKETPIDLDDHSDNSQYKLSTTIEIPFAETHFDLDDHSYNSPYKLSSTVQLPDAESVIIVGGHIDSLLTFTSQSPAPPAIETPIDLDDYNDNIQYDDLPSTVQPVAAPKKKLNQKIKQLRSEIILYIAHTKNFKKSSGEDLALSSKTCKRDIKKLRDSQA</sequence>
<protein>
    <recommendedName>
        <fullName evidence="7">THAP-type domain-containing protein</fullName>
    </recommendedName>
</protein>
<proteinExistence type="predicted"/>
<evidence type="ECO:0000256" key="5">
    <source>
        <dbReference type="PROSITE-ProRule" id="PRU00309"/>
    </source>
</evidence>
<evidence type="ECO:0000313" key="9">
    <source>
        <dbReference type="Proteomes" id="UP000837857"/>
    </source>
</evidence>
<dbReference type="SUPFAM" id="SSF57716">
    <property type="entry name" value="Glucocorticoid receptor-like (DNA-binding domain)"/>
    <property type="match status" value="1"/>
</dbReference>
<feature type="region of interest" description="Disordered" evidence="6">
    <location>
        <begin position="103"/>
        <end position="123"/>
    </location>
</feature>
<evidence type="ECO:0000313" key="8">
    <source>
        <dbReference type="EMBL" id="CAH2062015.1"/>
    </source>
</evidence>
<feature type="domain" description="THAP-type" evidence="7">
    <location>
        <begin position="1"/>
        <end position="85"/>
    </location>
</feature>
<keyword evidence="3" id="KW-0862">Zinc</keyword>
<dbReference type="InterPro" id="IPR006612">
    <property type="entry name" value="THAP_Znf"/>
</dbReference>
<dbReference type="Proteomes" id="UP000837857">
    <property type="component" value="Chromosome 28"/>
</dbReference>
<organism evidence="8 9">
    <name type="scientific">Iphiclides podalirius</name>
    <name type="common">scarce swallowtail</name>
    <dbReference type="NCBI Taxonomy" id="110791"/>
    <lineage>
        <taxon>Eukaryota</taxon>
        <taxon>Metazoa</taxon>
        <taxon>Ecdysozoa</taxon>
        <taxon>Arthropoda</taxon>
        <taxon>Hexapoda</taxon>
        <taxon>Insecta</taxon>
        <taxon>Pterygota</taxon>
        <taxon>Neoptera</taxon>
        <taxon>Endopterygota</taxon>
        <taxon>Lepidoptera</taxon>
        <taxon>Glossata</taxon>
        <taxon>Ditrysia</taxon>
        <taxon>Papilionoidea</taxon>
        <taxon>Papilionidae</taxon>
        <taxon>Papilioninae</taxon>
        <taxon>Iphiclides</taxon>
    </lineage>
</organism>
<accession>A0ABN8IML9</accession>